<accession>A0A0W0F7Y8</accession>
<keyword evidence="2" id="KW-0472">Membrane</keyword>
<feature type="region of interest" description="Disordered" evidence="1">
    <location>
        <begin position="432"/>
        <end position="505"/>
    </location>
</feature>
<feature type="compositionally biased region" description="Low complexity" evidence="1">
    <location>
        <begin position="327"/>
        <end position="347"/>
    </location>
</feature>
<evidence type="ECO:0000256" key="1">
    <source>
        <dbReference type="SAM" id="MobiDB-lite"/>
    </source>
</evidence>
<feature type="region of interest" description="Disordered" evidence="1">
    <location>
        <begin position="258"/>
        <end position="383"/>
    </location>
</feature>
<dbReference type="eggNOG" id="ENOG502S6BV">
    <property type="taxonomic scope" value="Eukaryota"/>
</dbReference>
<evidence type="ECO:0000256" key="2">
    <source>
        <dbReference type="SAM" id="Phobius"/>
    </source>
</evidence>
<keyword evidence="2" id="KW-1133">Transmembrane helix</keyword>
<gene>
    <name evidence="3" type="ORF">WG66_14980</name>
</gene>
<proteinExistence type="predicted"/>
<feature type="transmembrane region" description="Helical" evidence="2">
    <location>
        <begin position="388"/>
        <end position="409"/>
    </location>
</feature>
<keyword evidence="2" id="KW-0812">Transmembrane</keyword>
<dbReference type="Proteomes" id="UP000054988">
    <property type="component" value="Unassembled WGS sequence"/>
</dbReference>
<sequence>MMHSCFHFIGTSYVIPDIWPPQPFITASCFRTNGLWYWTSSKSVIHAHNFSRYAISPNALAIASRYLAQRRLIESLFHDLDAIKVLLLIYSTSQWGVETFLVCCFSFAALAKAIQAQGTFSGIPDRIRTGSDLNVIFSYSGSGEIHAVTLGIFPAGGLARRRIIRESSSTVTSREGRTLLVPVVAGTYCVQAIYFDSNGDNRRDLSSPFVAFDAEGEGPVDPFTTSSPTATPRYSSPFPSEASSDVSLLLAWLLFPSSTTPESSSRSLPGFIGSETNNAAAQSTSEPSTAVTEQTTSRSSASITADPESTLSGARTRSSAGITTDINSTSNGTTAGSIISTGTTSAGQPTTSGASSTDPRQPTIYTSSSSAAPSNAVSPRNNKSNSKAGIIAGSVIGATLVLLAFIIAIHRRYKKLQGDGLSVQPFILQSPIEKQPRKGIEESGQEEDEDDTREARIESAPHTRADRARQSIFIVHEDSGWRPDQTRTPGDVRVADLPPDYDAAQ</sequence>
<evidence type="ECO:0000313" key="3">
    <source>
        <dbReference type="EMBL" id="KTB32454.1"/>
    </source>
</evidence>
<protein>
    <submittedName>
        <fullName evidence="3">Uncharacterized protein</fullName>
    </submittedName>
</protein>
<evidence type="ECO:0000313" key="4">
    <source>
        <dbReference type="Proteomes" id="UP000054988"/>
    </source>
</evidence>
<feature type="compositionally biased region" description="Low complexity" evidence="1">
    <location>
        <begin position="258"/>
        <end position="269"/>
    </location>
</feature>
<feature type="compositionally biased region" description="Acidic residues" evidence="1">
    <location>
        <begin position="443"/>
        <end position="452"/>
    </location>
</feature>
<organism evidence="3 4">
    <name type="scientific">Moniliophthora roreri</name>
    <name type="common">Frosty pod rot fungus</name>
    <name type="synonym">Monilia roreri</name>
    <dbReference type="NCBI Taxonomy" id="221103"/>
    <lineage>
        <taxon>Eukaryota</taxon>
        <taxon>Fungi</taxon>
        <taxon>Dikarya</taxon>
        <taxon>Basidiomycota</taxon>
        <taxon>Agaricomycotina</taxon>
        <taxon>Agaricomycetes</taxon>
        <taxon>Agaricomycetidae</taxon>
        <taxon>Agaricales</taxon>
        <taxon>Marasmiineae</taxon>
        <taxon>Marasmiaceae</taxon>
        <taxon>Moniliophthora</taxon>
    </lineage>
</organism>
<feature type="compositionally biased region" description="Polar residues" evidence="1">
    <location>
        <begin position="223"/>
        <end position="238"/>
    </location>
</feature>
<reference evidence="3 4" key="1">
    <citation type="submission" date="2015-12" db="EMBL/GenBank/DDBJ databases">
        <title>Draft genome sequence of Moniliophthora roreri, the causal agent of frosty pod rot of cacao.</title>
        <authorList>
            <person name="Aime M.C."/>
            <person name="Diaz-Valderrama J.R."/>
            <person name="Kijpornyongpan T."/>
            <person name="Phillips-Mora W."/>
        </authorList>
    </citation>
    <scope>NUCLEOTIDE SEQUENCE [LARGE SCALE GENOMIC DNA]</scope>
    <source>
        <strain evidence="3 4">MCA 2952</strain>
    </source>
</reference>
<comment type="caution">
    <text evidence="3">The sequence shown here is derived from an EMBL/GenBank/DDBJ whole genome shotgun (WGS) entry which is preliminary data.</text>
</comment>
<feature type="compositionally biased region" description="Low complexity" evidence="1">
    <location>
        <begin position="367"/>
        <end position="382"/>
    </location>
</feature>
<feature type="region of interest" description="Disordered" evidence="1">
    <location>
        <begin position="216"/>
        <end position="238"/>
    </location>
</feature>
<name>A0A0W0F7Y8_MONRR</name>
<feature type="compositionally biased region" description="Basic and acidic residues" evidence="1">
    <location>
        <begin position="453"/>
        <end position="485"/>
    </location>
</feature>
<feature type="compositionally biased region" description="Polar residues" evidence="1">
    <location>
        <begin position="274"/>
        <end position="326"/>
    </location>
</feature>
<dbReference type="AlphaFoldDB" id="A0A0W0F7Y8"/>
<feature type="compositionally biased region" description="Polar residues" evidence="1">
    <location>
        <begin position="348"/>
        <end position="366"/>
    </location>
</feature>
<dbReference type="EMBL" id="LATX01002226">
    <property type="protein sequence ID" value="KTB32454.1"/>
    <property type="molecule type" value="Genomic_DNA"/>
</dbReference>